<evidence type="ECO:0000313" key="5">
    <source>
        <dbReference type="EMBL" id="GHG67334.1"/>
    </source>
</evidence>
<dbReference type="PANTHER" id="PTHR43176:SF3">
    <property type="entry name" value="3-HYDROXYISOBUTYRYL-COA HYDROLASE, MITOCHONDRIAL"/>
    <property type="match status" value="1"/>
</dbReference>
<evidence type="ECO:0000256" key="2">
    <source>
        <dbReference type="ARBA" id="ARBA00011915"/>
    </source>
</evidence>
<dbReference type="NCBIfam" id="NF004127">
    <property type="entry name" value="PRK05617.1"/>
    <property type="match status" value="1"/>
</dbReference>
<dbReference type="InterPro" id="IPR032259">
    <property type="entry name" value="HIBYL-CoA-H"/>
</dbReference>
<name>A0ABQ3KYR3_9ALTE</name>
<dbReference type="Pfam" id="PF16113">
    <property type="entry name" value="ECH_2"/>
    <property type="match status" value="1"/>
</dbReference>
<dbReference type="EC" id="3.1.2.4" evidence="2"/>
<keyword evidence="3" id="KW-0378">Hydrolase</keyword>
<dbReference type="RefSeq" id="WP_189432072.1">
    <property type="nucleotide sequence ID" value="NZ_BNAO01000003.1"/>
</dbReference>
<reference evidence="6" key="1">
    <citation type="journal article" date="2019" name="Int. J. Syst. Evol. Microbiol.">
        <title>The Global Catalogue of Microorganisms (GCM) 10K type strain sequencing project: providing services to taxonomists for standard genome sequencing and annotation.</title>
        <authorList>
            <consortium name="The Broad Institute Genomics Platform"/>
            <consortium name="The Broad Institute Genome Sequencing Center for Infectious Disease"/>
            <person name="Wu L."/>
            <person name="Ma J."/>
        </authorList>
    </citation>
    <scope>NUCLEOTIDE SEQUENCE [LARGE SCALE GENOMIC DNA]</scope>
    <source>
        <strain evidence="6">CGMCC 1.7003</strain>
    </source>
</reference>
<feature type="domain" description="Enoyl-CoA hydratase/isomerase" evidence="4">
    <location>
        <begin position="24"/>
        <end position="363"/>
    </location>
</feature>
<keyword evidence="6" id="KW-1185">Reference proteome</keyword>
<dbReference type="Gene3D" id="3.90.226.10">
    <property type="entry name" value="2-enoyl-CoA Hydratase, Chain A, domain 1"/>
    <property type="match status" value="1"/>
</dbReference>
<gene>
    <name evidence="5" type="primary">ivdE</name>
    <name evidence="5" type="ORF">GCM10010919_15950</name>
</gene>
<evidence type="ECO:0000313" key="6">
    <source>
        <dbReference type="Proteomes" id="UP000659697"/>
    </source>
</evidence>
<comment type="catalytic activity">
    <reaction evidence="1">
        <text>3-hydroxy-2-methylpropanoyl-CoA + H2O = 3-hydroxy-2-methylpropanoate + CoA + H(+)</text>
        <dbReference type="Rhea" id="RHEA:20888"/>
        <dbReference type="ChEBI" id="CHEBI:11805"/>
        <dbReference type="ChEBI" id="CHEBI:15377"/>
        <dbReference type="ChEBI" id="CHEBI:15378"/>
        <dbReference type="ChEBI" id="CHEBI:57287"/>
        <dbReference type="ChEBI" id="CHEBI:57340"/>
        <dbReference type="EC" id="3.1.2.4"/>
    </reaction>
</comment>
<protein>
    <recommendedName>
        <fullName evidence="2">3-hydroxyisobutyryl-CoA hydrolase</fullName>
        <ecNumber evidence="2">3.1.2.4</ecNumber>
    </recommendedName>
</protein>
<dbReference type="InterPro" id="IPR045004">
    <property type="entry name" value="ECH_dom"/>
</dbReference>
<proteinExistence type="predicted"/>
<dbReference type="Proteomes" id="UP000659697">
    <property type="component" value="Unassembled WGS sequence"/>
</dbReference>
<dbReference type="SUPFAM" id="SSF52096">
    <property type="entry name" value="ClpP/crotonase"/>
    <property type="match status" value="1"/>
</dbReference>
<comment type="caution">
    <text evidence="5">The sequence shown here is derived from an EMBL/GenBank/DDBJ whole genome shotgun (WGS) entry which is preliminary data.</text>
</comment>
<evidence type="ECO:0000259" key="4">
    <source>
        <dbReference type="Pfam" id="PF16113"/>
    </source>
</evidence>
<dbReference type="CDD" id="cd06558">
    <property type="entry name" value="crotonase-like"/>
    <property type="match status" value="1"/>
</dbReference>
<evidence type="ECO:0000256" key="1">
    <source>
        <dbReference type="ARBA" id="ARBA00001709"/>
    </source>
</evidence>
<dbReference type="InterPro" id="IPR029045">
    <property type="entry name" value="ClpP/crotonase-like_dom_sf"/>
</dbReference>
<dbReference type="EMBL" id="BNAO01000003">
    <property type="protein sequence ID" value="GHG67334.1"/>
    <property type="molecule type" value="Genomic_DNA"/>
</dbReference>
<evidence type="ECO:0000256" key="3">
    <source>
        <dbReference type="ARBA" id="ARBA00022801"/>
    </source>
</evidence>
<accession>A0ABQ3KYR3</accession>
<dbReference type="PANTHER" id="PTHR43176">
    <property type="entry name" value="3-HYDROXYISOBUTYRYL-COA HYDROLASE-RELATED"/>
    <property type="match status" value="1"/>
</dbReference>
<sequence>MLENTATAVVLYDELTAANGKKIAIATLNSEKSLNALSLPMVESLLPQMQRWKADPQIAMVLLQGAGDKAFCAGGDIRDLYQAMKDQPGTYQPYVEEFFSKEYTLDYLIHTFDKPVLVWGNGIVMGGGLGLMAGASHRIVTASSRIAMPEMAIGLYPDVGASWFLNRMPAGCGLFLGLTGASINAADARFIGLADVFICHEQKAQVIDKLLTVKWGDTVALNHQKLSDLLRLQEQGCRTQMPLSQIRPYQDSIAELAALPDLAAVMQGIVAMAGDDKWLSKAKDSLRYGSAITAHIVYRLLQLGQSKILADSFRLELGLSVQCAKLGEFQEGVRALLIDKDLQPKWLYPDVASVPADVVTELFSSPWSAEQHPLRELGKLKG</sequence>
<organism evidence="5 6">
    <name type="scientific">Alishewanella longhuensis</name>
    <dbReference type="NCBI Taxonomy" id="1091037"/>
    <lineage>
        <taxon>Bacteria</taxon>
        <taxon>Pseudomonadati</taxon>
        <taxon>Pseudomonadota</taxon>
        <taxon>Gammaproteobacteria</taxon>
        <taxon>Alteromonadales</taxon>
        <taxon>Alteromonadaceae</taxon>
        <taxon>Alishewanella</taxon>
    </lineage>
</organism>